<dbReference type="Proteomes" id="UP000007435">
    <property type="component" value="Chromosome"/>
</dbReference>
<evidence type="ECO:0000313" key="3">
    <source>
        <dbReference type="Proteomes" id="UP000007435"/>
    </source>
</evidence>
<gene>
    <name evidence="2" type="ordered locus">Lbys_3030</name>
</gene>
<keyword evidence="3" id="KW-1185">Reference proteome</keyword>
<sequence>MDELGIFFSRLDVLFIVPLLLILFVYELVSLLKSRKVNK</sequence>
<evidence type="ECO:0000256" key="1">
    <source>
        <dbReference type="SAM" id="Phobius"/>
    </source>
</evidence>
<protein>
    <submittedName>
        <fullName evidence="2">Uncharacterized protein</fullName>
    </submittedName>
</protein>
<dbReference type="STRING" id="649349.Lbys_3030"/>
<keyword evidence="1" id="KW-0812">Transmembrane</keyword>
<proteinExistence type="predicted"/>
<reference key="1">
    <citation type="submission" date="2010-11" db="EMBL/GenBank/DDBJ databases">
        <title>The complete genome of Leadbetterella byssophila DSM 17132.</title>
        <authorList>
            <consortium name="US DOE Joint Genome Institute (JGI-PGF)"/>
            <person name="Lucas S."/>
            <person name="Copeland A."/>
            <person name="Lapidus A."/>
            <person name="Glavina del Rio T."/>
            <person name="Dalin E."/>
            <person name="Tice H."/>
            <person name="Bruce D."/>
            <person name="Goodwin L."/>
            <person name="Pitluck S."/>
            <person name="Kyrpides N."/>
            <person name="Mavromatis K."/>
            <person name="Ivanova N."/>
            <person name="Teshima H."/>
            <person name="Brettin T."/>
            <person name="Detter J.C."/>
            <person name="Han C."/>
            <person name="Tapia R."/>
            <person name="Land M."/>
            <person name="Hauser L."/>
            <person name="Markowitz V."/>
            <person name="Cheng J.-F."/>
            <person name="Hugenholtz P."/>
            <person name="Woyke T."/>
            <person name="Wu D."/>
            <person name="Tindall B."/>
            <person name="Pomrenke H.G."/>
            <person name="Brambilla E."/>
            <person name="Klenk H.-P."/>
            <person name="Eisen J.A."/>
        </authorList>
    </citation>
    <scope>NUCLEOTIDE SEQUENCE [LARGE SCALE GENOMIC DNA]</scope>
    <source>
        <strain>DSM 17132</strain>
    </source>
</reference>
<dbReference type="HOGENOM" id="CLU_3312025_0_0_10"/>
<keyword evidence="1" id="KW-1133">Transmembrane helix</keyword>
<dbReference type="AlphaFoldDB" id="E4RTY4"/>
<reference evidence="2 3" key="2">
    <citation type="journal article" date="2011" name="Stand. Genomic Sci.">
        <title>Complete genome sequence of Leadbetterella byssophila type strain (4M15).</title>
        <authorList>
            <person name="Abt B."/>
            <person name="Teshima H."/>
            <person name="Lucas S."/>
            <person name="Lapidus A."/>
            <person name="Del Rio T.G."/>
            <person name="Nolan M."/>
            <person name="Tice H."/>
            <person name="Cheng J.F."/>
            <person name="Pitluck S."/>
            <person name="Liolios K."/>
            <person name="Pagani I."/>
            <person name="Ivanova N."/>
            <person name="Mavromatis K."/>
            <person name="Pati A."/>
            <person name="Tapia R."/>
            <person name="Han C."/>
            <person name="Goodwin L."/>
            <person name="Chen A."/>
            <person name="Palaniappan K."/>
            <person name="Land M."/>
            <person name="Hauser L."/>
            <person name="Chang Y.J."/>
            <person name="Jeffries C.D."/>
            <person name="Rohde M."/>
            <person name="Goker M."/>
            <person name="Tindall B.J."/>
            <person name="Detter J.C."/>
            <person name="Woyke T."/>
            <person name="Bristow J."/>
            <person name="Eisen J.A."/>
            <person name="Markowitz V."/>
            <person name="Hugenholtz P."/>
            <person name="Klenk H.P."/>
            <person name="Kyrpides N.C."/>
        </authorList>
    </citation>
    <scope>NUCLEOTIDE SEQUENCE [LARGE SCALE GENOMIC DNA]</scope>
    <source>
        <strain evidence="3">DSM 17132 / JCM 16389 / KACC 11308 / NBRC 106382 / 4M15</strain>
    </source>
</reference>
<evidence type="ECO:0000313" key="2">
    <source>
        <dbReference type="EMBL" id="ADQ18692.1"/>
    </source>
</evidence>
<feature type="transmembrane region" description="Helical" evidence="1">
    <location>
        <begin position="6"/>
        <end position="29"/>
    </location>
</feature>
<accession>E4RTY4</accession>
<keyword evidence="1" id="KW-0472">Membrane</keyword>
<organism evidence="2 3">
    <name type="scientific">Leadbetterella byssophila (strain DSM 17132 / JCM 16389 / KACC 11308 / NBRC 106382 / 4M15)</name>
    <dbReference type="NCBI Taxonomy" id="649349"/>
    <lineage>
        <taxon>Bacteria</taxon>
        <taxon>Pseudomonadati</taxon>
        <taxon>Bacteroidota</taxon>
        <taxon>Cytophagia</taxon>
        <taxon>Cytophagales</taxon>
        <taxon>Leadbetterellaceae</taxon>
        <taxon>Leadbetterella</taxon>
    </lineage>
</organism>
<dbReference type="KEGG" id="lby:Lbys_3030"/>
<dbReference type="EMBL" id="CP002305">
    <property type="protein sequence ID" value="ADQ18692.1"/>
    <property type="molecule type" value="Genomic_DNA"/>
</dbReference>
<name>E4RTY4_LEAB4</name>